<evidence type="ECO:0000313" key="3">
    <source>
        <dbReference type="Proteomes" id="UP000199406"/>
    </source>
</evidence>
<dbReference type="EMBL" id="FNBT01000001">
    <property type="protein sequence ID" value="SDF00224.1"/>
    <property type="molecule type" value="Genomic_DNA"/>
</dbReference>
<dbReference type="CDD" id="cd00829">
    <property type="entry name" value="SCP-x_thiolase"/>
    <property type="match status" value="1"/>
</dbReference>
<proteinExistence type="predicted"/>
<dbReference type="InterPro" id="IPR055140">
    <property type="entry name" value="Thiolase_C_2"/>
</dbReference>
<keyword evidence="3" id="KW-1185">Reference proteome</keyword>
<accession>A0A1G7HIX4</accession>
<evidence type="ECO:0000313" key="2">
    <source>
        <dbReference type="EMBL" id="SDF00224.1"/>
    </source>
</evidence>
<dbReference type="AlphaFoldDB" id="A0A1G7HIX4"/>
<dbReference type="PANTHER" id="PTHR42870">
    <property type="entry name" value="ACETYL-COA C-ACETYLTRANSFERASE"/>
    <property type="match status" value="1"/>
</dbReference>
<gene>
    <name evidence="2" type="ORF">SAMN05660662_0636</name>
</gene>
<dbReference type="Pfam" id="PF22691">
    <property type="entry name" value="Thiolase_C_1"/>
    <property type="match status" value="1"/>
</dbReference>
<keyword evidence="2" id="KW-0808">Transferase</keyword>
<evidence type="ECO:0000259" key="1">
    <source>
        <dbReference type="Pfam" id="PF22691"/>
    </source>
</evidence>
<dbReference type="OrthoDB" id="3208853at2"/>
<dbReference type="GO" id="GO:0016747">
    <property type="term" value="F:acyltransferase activity, transferring groups other than amino-acyl groups"/>
    <property type="evidence" value="ECO:0007669"/>
    <property type="project" value="InterPro"/>
</dbReference>
<protein>
    <submittedName>
        <fullName evidence="2">Acetyl-CoA acetyltransferase</fullName>
    </submittedName>
</protein>
<feature type="domain" description="Thiolase C-terminal" evidence="1">
    <location>
        <begin position="238"/>
        <end position="381"/>
    </location>
</feature>
<sequence length="384" mass="40013">MSAKDDIVIIGAAETDQLGKLPHLSTLSLHLEGARNALADAGMTPADIDGIATVQTPGPVSIAHALGVEATWLDGTGVGGTSFLFHVRHAAAAIRAGLAGTVLITHGESGRSRVDAPGWGRSPQSLNGQFEAPYGVFGPPTAFTLTALRYMKDTGTTLEQLAEVAVAQRRWANKNPRALMQDLVTVDDVLNSKMIAWPFTLLMCCLVTDGGGSLVVTTREKAEARGYDKPLVHLLGAGEAADSPMVSQMPDLTSFGAFKRSSAAAFAEAGITHSDVDHLMIYDAFAHVPIYGLEDAGFVGRGEAGAFVAEGNTSPGGKLPMNTNGGGMSYTHTGMYGMFAIQEAVRQVRGEAAAQVEGVERSVVMGNGGMFMAGATLVLGKSPR</sequence>
<dbReference type="RefSeq" id="WP_091763644.1">
    <property type="nucleotide sequence ID" value="NZ_FNBT01000001.1"/>
</dbReference>
<dbReference type="InterPro" id="IPR002155">
    <property type="entry name" value="Thiolase"/>
</dbReference>
<dbReference type="Gene3D" id="3.40.47.10">
    <property type="match status" value="1"/>
</dbReference>
<dbReference type="Proteomes" id="UP000199406">
    <property type="component" value="Unassembled WGS sequence"/>
</dbReference>
<organism evidence="2 3">
    <name type="scientific">Blastococcus aurantiacus</name>
    <dbReference type="NCBI Taxonomy" id="1550231"/>
    <lineage>
        <taxon>Bacteria</taxon>
        <taxon>Bacillati</taxon>
        <taxon>Actinomycetota</taxon>
        <taxon>Actinomycetes</taxon>
        <taxon>Geodermatophilales</taxon>
        <taxon>Geodermatophilaceae</taxon>
        <taxon>Blastococcus</taxon>
    </lineage>
</organism>
<dbReference type="PIRSF" id="PIRSF000429">
    <property type="entry name" value="Ac-CoA_Ac_transf"/>
    <property type="match status" value="1"/>
</dbReference>
<dbReference type="InterPro" id="IPR016039">
    <property type="entry name" value="Thiolase-like"/>
</dbReference>
<name>A0A1G7HIX4_9ACTN</name>
<dbReference type="SUPFAM" id="SSF53901">
    <property type="entry name" value="Thiolase-like"/>
    <property type="match status" value="2"/>
</dbReference>
<reference evidence="3" key="1">
    <citation type="submission" date="2016-10" db="EMBL/GenBank/DDBJ databases">
        <authorList>
            <person name="Varghese N."/>
            <person name="Submissions S."/>
        </authorList>
    </citation>
    <scope>NUCLEOTIDE SEQUENCE [LARGE SCALE GENOMIC DNA]</scope>
    <source>
        <strain evidence="3">DSM 44268</strain>
    </source>
</reference>
<dbReference type="STRING" id="1550231.SAMN05660662_0636"/>
<dbReference type="PANTHER" id="PTHR42870:SF1">
    <property type="entry name" value="NON-SPECIFIC LIPID-TRANSFER PROTEIN-LIKE 2"/>
    <property type="match status" value="1"/>
</dbReference>